<dbReference type="VEuPathDB" id="PlasmoDB:PVPAM_070005700"/>
<keyword evidence="1" id="KW-1133">Transmembrane helix</keyword>
<sequence length="251" mass="29612">MKNIKFIIFIKISAFILLTWSYSFITDVLFTKSVQNNNELNVTFITRPFRLLTKSEILKQTENYVLREKISEDVKDKNYKTVKKNTSKYGQLKRQGLNELDIYKKSFACKYSKKKGLTKLDCYCEKKIFDKLEEICLIAKNLKDDKKEFKKVCKRYYITLGLSIMFGFTVGIINIYEIFNKKCWFNKTGDMDLTHVGYNILLYILPITIFLVLSYITIKIIKYDRLVEGKVEGKRIAKKISCYYDDAFNST</sequence>
<dbReference type="AlphaFoldDB" id="A0A1G4GSG2"/>
<protein>
    <recommendedName>
        <fullName evidence="4">Variable surface protein Vir35</fullName>
    </recommendedName>
</protein>
<gene>
    <name evidence="2" type="ORF">PVT01_040005600</name>
</gene>
<evidence type="ECO:0000313" key="2">
    <source>
        <dbReference type="EMBL" id="SCO65537.1"/>
    </source>
</evidence>
<feature type="transmembrane region" description="Helical" evidence="1">
    <location>
        <begin position="6"/>
        <end position="25"/>
    </location>
</feature>
<keyword evidence="1" id="KW-0812">Transmembrane</keyword>
<evidence type="ECO:0000313" key="3">
    <source>
        <dbReference type="Proteomes" id="UP000196402"/>
    </source>
</evidence>
<dbReference type="VEuPathDB" id="PlasmoDB:PVW1_000023900"/>
<evidence type="ECO:0000256" key="1">
    <source>
        <dbReference type="SAM" id="Phobius"/>
    </source>
</evidence>
<keyword evidence="1" id="KW-0472">Membrane</keyword>
<dbReference type="Proteomes" id="UP000196402">
    <property type="component" value="Chromosome 4"/>
</dbReference>
<dbReference type="Pfam" id="PF12420">
    <property type="entry name" value="DUF3671"/>
    <property type="match status" value="1"/>
</dbReference>
<dbReference type="EMBL" id="LT615242">
    <property type="protein sequence ID" value="SCO65537.1"/>
    <property type="molecule type" value="Genomic_DNA"/>
</dbReference>
<feature type="transmembrane region" description="Helical" evidence="1">
    <location>
        <begin position="156"/>
        <end position="176"/>
    </location>
</feature>
<dbReference type="InterPro" id="IPR022139">
    <property type="entry name" value="Fam-L/Fam-M-like_plasmodium"/>
</dbReference>
<accession>A0A1G4GSG2</accession>
<reference evidence="2 3" key="1">
    <citation type="submission" date="2016-07" db="EMBL/GenBank/DDBJ databases">
        <authorList>
            <consortium name="Pathogen Informatics"/>
        </authorList>
    </citation>
    <scope>NUCLEOTIDE SEQUENCE [LARGE SCALE GENOMIC DNA]</scope>
</reference>
<dbReference type="VEuPathDB" id="PlasmoDB:PVX_143260"/>
<feature type="transmembrane region" description="Helical" evidence="1">
    <location>
        <begin position="196"/>
        <end position="216"/>
    </location>
</feature>
<name>A0A1G4GSG2_PLAVI</name>
<evidence type="ECO:0008006" key="4">
    <source>
        <dbReference type="Google" id="ProtNLM"/>
    </source>
</evidence>
<organism evidence="2 3">
    <name type="scientific">Plasmodium vivax</name>
    <name type="common">malaria parasite P. vivax</name>
    <dbReference type="NCBI Taxonomy" id="5855"/>
    <lineage>
        <taxon>Eukaryota</taxon>
        <taxon>Sar</taxon>
        <taxon>Alveolata</taxon>
        <taxon>Apicomplexa</taxon>
        <taxon>Aconoidasida</taxon>
        <taxon>Haemosporida</taxon>
        <taxon>Plasmodiidae</taxon>
        <taxon>Plasmodium</taxon>
        <taxon>Plasmodium (Plasmodium)</taxon>
    </lineage>
</organism>
<proteinExistence type="predicted"/>
<dbReference type="VEuPathDB" id="PlasmoDB:PVP01_0010750"/>